<proteinExistence type="predicted"/>
<dbReference type="Gene3D" id="3.55.50.30">
    <property type="match status" value="1"/>
</dbReference>
<reference evidence="3 4" key="1">
    <citation type="submission" date="2023-05" db="EMBL/GenBank/DDBJ databases">
        <authorList>
            <person name="Guo Y."/>
        </authorList>
    </citation>
    <scope>NUCLEOTIDE SEQUENCE [LARGE SCALE GENOMIC DNA]</scope>
    <source>
        <strain evidence="3 4">GR2756</strain>
    </source>
</reference>
<dbReference type="InterPro" id="IPR012373">
    <property type="entry name" value="Ferrdict_sens_TM"/>
</dbReference>
<gene>
    <name evidence="3" type="ORF">RQX22_07295</name>
</gene>
<keyword evidence="1" id="KW-0472">Membrane</keyword>
<feature type="domain" description="FecR protein" evidence="2">
    <location>
        <begin position="124"/>
        <end position="216"/>
    </location>
</feature>
<sequence length="334" mass="36578">MSRLRKAQERAAQWIVAREEPGWTSRDQAAFDAWLNESDFNRIAWLRLDEGWRQSDRIRALGAGDAAPADMAEPTGLAHVPDRASAGRWWVPHAIAASLVAIVGLGWFNIQLDLDRPAATVATKYETTVGGRRMVGLNDGSRMELNTASAVRAAVGTERREIWLDRGEAYFEVAHDRTRPFIVHAGGRQVTVLGTKFSVRRDGDKVIVSVLEGRVRVDDIGSAGIGRSTTIAGGDIAVARGPATLVTAKSEERVEGALAWREGMLSFDQTRLADVAAEFNRYNRKQLIVTGPDAPDMQIGGTFPSSKPRAFVALLRDAYGVRVEESEEAIRISD</sequence>
<organism evidence="3 4">
    <name type="scientific">Sphingosinicella rhizophila</name>
    <dbReference type="NCBI Taxonomy" id="3050082"/>
    <lineage>
        <taxon>Bacteria</taxon>
        <taxon>Pseudomonadati</taxon>
        <taxon>Pseudomonadota</taxon>
        <taxon>Alphaproteobacteria</taxon>
        <taxon>Sphingomonadales</taxon>
        <taxon>Sphingosinicellaceae</taxon>
        <taxon>Sphingosinicella</taxon>
    </lineage>
</organism>
<dbReference type="Gene3D" id="2.60.120.1440">
    <property type="match status" value="1"/>
</dbReference>
<keyword evidence="1" id="KW-0812">Transmembrane</keyword>
<dbReference type="Proteomes" id="UP001259572">
    <property type="component" value="Unassembled WGS sequence"/>
</dbReference>
<comment type="caution">
    <text evidence="3">The sequence shown here is derived from an EMBL/GenBank/DDBJ whole genome shotgun (WGS) entry which is preliminary data.</text>
</comment>
<dbReference type="PANTHER" id="PTHR30273">
    <property type="entry name" value="PERIPLASMIC SIGNAL SENSOR AND SIGMA FACTOR ACTIVATOR FECR-RELATED"/>
    <property type="match status" value="1"/>
</dbReference>
<dbReference type="RefSeq" id="WP_315725059.1">
    <property type="nucleotide sequence ID" value="NZ_JAVUPU010000003.1"/>
</dbReference>
<protein>
    <submittedName>
        <fullName evidence="3">FecR domain-containing protein</fullName>
    </submittedName>
</protein>
<dbReference type="EMBL" id="JAVUPU010000003">
    <property type="protein sequence ID" value="MDT9598748.1"/>
    <property type="molecule type" value="Genomic_DNA"/>
</dbReference>
<keyword evidence="4" id="KW-1185">Reference proteome</keyword>
<evidence type="ECO:0000259" key="2">
    <source>
        <dbReference type="Pfam" id="PF04773"/>
    </source>
</evidence>
<dbReference type="PANTHER" id="PTHR30273:SF2">
    <property type="entry name" value="PROTEIN FECR"/>
    <property type="match status" value="1"/>
</dbReference>
<name>A0ABU3Q5Q4_9SPHN</name>
<evidence type="ECO:0000313" key="3">
    <source>
        <dbReference type="EMBL" id="MDT9598748.1"/>
    </source>
</evidence>
<evidence type="ECO:0000256" key="1">
    <source>
        <dbReference type="SAM" id="Phobius"/>
    </source>
</evidence>
<dbReference type="InterPro" id="IPR006860">
    <property type="entry name" value="FecR"/>
</dbReference>
<keyword evidence="1" id="KW-1133">Transmembrane helix</keyword>
<accession>A0ABU3Q5Q4</accession>
<dbReference type="PIRSF" id="PIRSF018266">
    <property type="entry name" value="FecR"/>
    <property type="match status" value="1"/>
</dbReference>
<feature type="transmembrane region" description="Helical" evidence="1">
    <location>
        <begin position="89"/>
        <end position="108"/>
    </location>
</feature>
<evidence type="ECO:0000313" key="4">
    <source>
        <dbReference type="Proteomes" id="UP001259572"/>
    </source>
</evidence>
<dbReference type="Pfam" id="PF04773">
    <property type="entry name" value="FecR"/>
    <property type="match status" value="1"/>
</dbReference>